<evidence type="ECO:0000259" key="1">
    <source>
        <dbReference type="Pfam" id="PF09732"/>
    </source>
</evidence>
<dbReference type="GO" id="GO:0045292">
    <property type="term" value="P:mRNA cis splicing, via spliceosome"/>
    <property type="evidence" value="ECO:0007669"/>
    <property type="project" value="TreeGrafter"/>
</dbReference>
<evidence type="ECO:0000313" key="2">
    <source>
        <dbReference type="EMBL" id="KAK3003817.1"/>
    </source>
</evidence>
<reference evidence="2" key="1">
    <citation type="submission" date="2022-12" db="EMBL/GenBank/DDBJ databases">
        <title>Draft genome assemblies for two species of Escallonia (Escalloniales).</title>
        <authorList>
            <person name="Chanderbali A."/>
            <person name="Dervinis C."/>
            <person name="Anghel I."/>
            <person name="Soltis D."/>
            <person name="Soltis P."/>
            <person name="Zapata F."/>
        </authorList>
    </citation>
    <scope>NUCLEOTIDE SEQUENCE</scope>
    <source>
        <strain evidence="2">UCBG64.0493</strain>
        <tissue evidence="2">Leaf</tissue>
    </source>
</reference>
<dbReference type="PANTHER" id="PTHR21737:SF4">
    <property type="entry name" value="SPLICING FACTOR CACTIN"/>
    <property type="match status" value="1"/>
</dbReference>
<dbReference type="GO" id="GO:0005737">
    <property type="term" value="C:cytoplasm"/>
    <property type="evidence" value="ECO:0007669"/>
    <property type="project" value="TreeGrafter"/>
</dbReference>
<keyword evidence="3" id="KW-1185">Reference proteome</keyword>
<evidence type="ECO:0000313" key="3">
    <source>
        <dbReference type="Proteomes" id="UP001188597"/>
    </source>
</evidence>
<organism evidence="2 3">
    <name type="scientific">Escallonia herrerae</name>
    <dbReference type="NCBI Taxonomy" id="1293975"/>
    <lineage>
        <taxon>Eukaryota</taxon>
        <taxon>Viridiplantae</taxon>
        <taxon>Streptophyta</taxon>
        <taxon>Embryophyta</taxon>
        <taxon>Tracheophyta</taxon>
        <taxon>Spermatophyta</taxon>
        <taxon>Magnoliopsida</taxon>
        <taxon>eudicotyledons</taxon>
        <taxon>Gunneridae</taxon>
        <taxon>Pentapetalae</taxon>
        <taxon>asterids</taxon>
        <taxon>campanulids</taxon>
        <taxon>Escalloniales</taxon>
        <taxon>Escalloniaceae</taxon>
        <taxon>Escallonia</taxon>
    </lineage>
</organism>
<dbReference type="GO" id="GO:0005681">
    <property type="term" value="C:spliceosomal complex"/>
    <property type="evidence" value="ECO:0007669"/>
    <property type="project" value="TreeGrafter"/>
</dbReference>
<gene>
    <name evidence="2" type="ORF">RJ639_018961</name>
</gene>
<accession>A0AA88V8E2</accession>
<comment type="caution">
    <text evidence="2">The sequence shown here is derived from an EMBL/GenBank/DDBJ whole genome shotgun (WGS) entry which is preliminary data.</text>
</comment>
<feature type="domain" description="Splicing factor Cactin C-terminal" evidence="1">
    <location>
        <begin position="1"/>
        <end position="65"/>
    </location>
</feature>
<dbReference type="InterPro" id="IPR019134">
    <property type="entry name" value="Cactin_C"/>
</dbReference>
<dbReference type="AlphaFoldDB" id="A0AA88V8E2"/>
<dbReference type="PANTHER" id="PTHR21737">
    <property type="entry name" value="POLYGLUTAMINE BINDING PROTEIN 1/MARVEL MEMBRANE-ASSOCIATING DOMAIN CONTAINING 3"/>
    <property type="match status" value="1"/>
</dbReference>
<dbReference type="Pfam" id="PF09732">
    <property type="entry name" value="CactinC_cactus"/>
    <property type="match status" value="1"/>
</dbReference>
<proteinExistence type="predicted"/>
<name>A0AA88V8E2_9ASTE</name>
<dbReference type="Proteomes" id="UP001188597">
    <property type="component" value="Unassembled WGS sequence"/>
</dbReference>
<dbReference type="SMART" id="SM01050">
    <property type="entry name" value="CactinC_cactus"/>
    <property type="match status" value="1"/>
</dbReference>
<dbReference type="EMBL" id="JAVXUP010002357">
    <property type="protein sequence ID" value="KAK3003817.1"/>
    <property type="molecule type" value="Genomic_DNA"/>
</dbReference>
<protein>
    <recommendedName>
        <fullName evidence="1">Splicing factor Cactin C-terminal domain-containing protein</fullName>
    </recommendedName>
</protein>
<sequence>MIQGYKFEIYYPNLIDMATAPSYVLEKDGDSRDTYIIRFHSGPPYKDVAFRIVNDEWEIIIAKGVLPVTKFSNLYPNLKPLYKEL</sequence>